<dbReference type="Pfam" id="PF06985">
    <property type="entry name" value="HET"/>
    <property type="match status" value="1"/>
</dbReference>
<name>A0AAD4I180_9PEZI</name>
<comment type="caution">
    <text evidence="2">The sequence shown here is derived from an EMBL/GenBank/DDBJ whole genome shotgun (WGS) entry which is preliminary data.</text>
</comment>
<dbReference type="PANTHER" id="PTHR33112">
    <property type="entry name" value="DOMAIN PROTEIN, PUTATIVE-RELATED"/>
    <property type="match status" value="1"/>
</dbReference>
<keyword evidence="3" id="KW-1185">Reference proteome</keyword>
<dbReference type="PANTHER" id="PTHR33112:SF12">
    <property type="entry name" value="HETEROKARYON INCOMPATIBILITY DOMAIN-CONTAINING PROTEIN"/>
    <property type="match status" value="1"/>
</dbReference>
<sequence length="607" mass="66463">MDVSGFHLIDTRDGCVIEGRPDMEYFALSYVWGDVAQLALTRANREALRRPGSLWAETGDTGPALPRTISDAMALCKACDQRYLWVDSLCIVQDDPDNKHVQIQAMGQIYMAASLTIVAAAGSDANAGLLPCPLGTSKAIQPLHVKKDIEFGGKRLTFCTVPSWARTADAIRGSAWASRGWTLQEEVLTRRKLYFAGDAVLFRCRVGMVGSEFGLDLEGSDLSLTGGYLEGDHEALPSWVISLNTFPIGTLPPPGLPRPSRNLIYDFTHFVSDYLSRALSFLDDIIHAFQGALTQLAVGDVQAVLVFCVNEGMSNKYGENDMFPVDIEPGMVVWTQATLKLVEQQLTPPCEDRLQELLRNAVELARGEVPLPHLIMFWTSIGKIRLTPHERDVDGDAETASVAKFDIAPIINPVNEDGRHIRFRHTAPIVVSREIHKQYGGEFHAAVVEMPEMVFCPGETLREEEPIFEPMLAILVLVKQDNNTFTRIQAALMPALGTLPIPHDINAVAVHGNDTSFRPMAFCCEPKPVQVVAGCYLWCEMSSKYSNGVDKGAAVDAFNLCLRRTIGNSSELGVIGLQLKSAARPGIGSAKQVGLWVLALSGLIYAL</sequence>
<dbReference type="EMBL" id="JAHCVI010000001">
    <property type="protein sequence ID" value="KAG7290010.1"/>
    <property type="molecule type" value="Genomic_DNA"/>
</dbReference>
<feature type="domain" description="Heterokaryon incompatibility" evidence="1">
    <location>
        <begin position="25"/>
        <end position="185"/>
    </location>
</feature>
<gene>
    <name evidence="2" type="ORF">NEMBOFW57_000002</name>
</gene>
<dbReference type="AlphaFoldDB" id="A0AAD4I180"/>
<proteinExistence type="predicted"/>
<dbReference type="Proteomes" id="UP001197093">
    <property type="component" value="Unassembled WGS sequence"/>
</dbReference>
<evidence type="ECO:0000313" key="2">
    <source>
        <dbReference type="EMBL" id="KAG7290010.1"/>
    </source>
</evidence>
<evidence type="ECO:0000259" key="1">
    <source>
        <dbReference type="Pfam" id="PF06985"/>
    </source>
</evidence>
<accession>A0AAD4I180</accession>
<protein>
    <recommendedName>
        <fullName evidence="1">Heterokaryon incompatibility domain-containing protein</fullName>
    </recommendedName>
</protein>
<dbReference type="InterPro" id="IPR010730">
    <property type="entry name" value="HET"/>
</dbReference>
<reference evidence="2" key="1">
    <citation type="submission" date="2023-02" db="EMBL/GenBank/DDBJ databases">
        <authorList>
            <person name="Palmer J.M."/>
        </authorList>
    </citation>
    <scope>NUCLEOTIDE SEQUENCE</scope>
    <source>
        <strain evidence="2">FW57</strain>
    </source>
</reference>
<organism evidence="2 3">
    <name type="scientific">Staphylotrichum longicolle</name>
    <dbReference type="NCBI Taxonomy" id="669026"/>
    <lineage>
        <taxon>Eukaryota</taxon>
        <taxon>Fungi</taxon>
        <taxon>Dikarya</taxon>
        <taxon>Ascomycota</taxon>
        <taxon>Pezizomycotina</taxon>
        <taxon>Sordariomycetes</taxon>
        <taxon>Sordariomycetidae</taxon>
        <taxon>Sordariales</taxon>
        <taxon>Chaetomiaceae</taxon>
        <taxon>Staphylotrichum</taxon>
    </lineage>
</organism>
<evidence type="ECO:0000313" key="3">
    <source>
        <dbReference type="Proteomes" id="UP001197093"/>
    </source>
</evidence>